<proteinExistence type="predicted"/>
<comment type="caution">
    <text evidence="1">The sequence shown here is derived from an EMBL/GenBank/DDBJ whole genome shotgun (WGS) entry which is preliminary data.</text>
</comment>
<organism evidence="1 2">
    <name type="scientific">Tanacetum coccineum</name>
    <dbReference type="NCBI Taxonomy" id="301880"/>
    <lineage>
        <taxon>Eukaryota</taxon>
        <taxon>Viridiplantae</taxon>
        <taxon>Streptophyta</taxon>
        <taxon>Embryophyta</taxon>
        <taxon>Tracheophyta</taxon>
        <taxon>Spermatophyta</taxon>
        <taxon>Magnoliopsida</taxon>
        <taxon>eudicotyledons</taxon>
        <taxon>Gunneridae</taxon>
        <taxon>Pentapetalae</taxon>
        <taxon>asterids</taxon>
        <taxon>campanulids</taxon>
        <taxon>Asterales</taxon>
        <taxon>Asteraceae</taxon>
        <taxon>Asteroideae</taxon>
        <taxon>Anthemideae</taxon>
        <taxon>Anthemidinae</taxon>
        <taxon>Tanacetum</taxon>
    </lineage>
</organism>
<reference evidence="1" key="1">
    <citation type="journal article" date="2022" name="Int. J. Mol. Sci.">
        <title>Draft Genome of Tanacetum Coccineum: Genomic Comparison of Closely Related Tanacetum-Family Plants.</title>
        <authorList>
            <person name="Yamashiro T."/>
            <person name="Shiraishi A."/>
            <person name="Nakayama K."/>
            <person name="Satake H."/>
        </authorList>
    </citation>
    <scope>NUCLEOTIDE SEQUENCE</scope>
</reference>
<accession>A0ABQ5H5Z6</accession>
<name>A0ABQ5H5Z6_9ASTR</name>
<reference evidence="1" key="2">
    <citation type="submission" date="2022-01" db="EMBL/GenBank/DDBJ databases">
        <authorList>
            <person name="Yamashiro T."/>
            <person name="Shiraishi A."/>
            <person name="Satake H."/>
            <person name="Nakayama K."/>
        </authorList>
    </citation>
    <scope>NUCLEOTIDE SEQUENCE</scope>
</reference>
<gene>
    <name evidence="1" type="ORF">Tco_1057318</name>
</gene>
<keyword evidence="2" id="KW-1185">Reference proteome</keyword>
<dbReference type="Proteomes" id="UP001151760">
    <property type="component" value="Unassembled WGS sequence"/>
</dbReference>
<evidence type="ECO:0000313" key="2">
    <source>
        <dbReference type="Proteomes" id="UP001151760"/>
    </source>
</evidence>
<dbReference type="EMBL" id="BQNB010019218">
    <property type="protein sequence ID" value="GJT82976.1"/>
    <property type="molecule type" value="Genomic_DNA"/>
</dbReference>
<evidence type="ECO:0000313" key="1">
    <source>
        <dbReference type="EMBL" id="GJT82976.1"/>
    </source>
</evidence>
<sequence>MDRVGQATDNHFHLSSSMGIAWAASGVLLNEEYPPCFEEHFLQRLHVANLTLHGYSQLLMSVNRHTIFRPLEPSGTLPTVWLSSQFLVQHLLPSAAVITFDNHCAYSMEHMVPDLVV</sequence>
<protein>
    <submittedName>
        <fullName evidence="1">Uncharacterized protein</fullName>
    </submittedName>
</protein>